<proteinExistence type="predicted"/>
<reference evidence="1" key="1">
    <citation type="submission" date="2020-08" db="EMBL/GenBank/DDBJ databases">
        <title>Multicomponent nature underlies the extraordinary mechanical properties of spider dragline silk.</title>
        <authorList>
            <person name="Kono N."/>
            <person name="Nakamura H."/>
            <person name="Mori M."/>
            <person name="Yoshida Y."/>
            <person name="Ohtoshi R."/>
            <person name="Malay A.D."/>
            <person name="Moran D.A.P."/>
            <person name="Tomita M."/>
            <person name="Numata K."/>
            <person name="Arakawa K."/>
        </authorList>
    </citation>
    <scope>NUCLEOTIDE SEQUENCE</scope>
</reference>
<organism evidence="1 2">
    <name type="scientific">Nephila pilipes</name>
    <name type="common">Giant wood spider</name>
    <name type="synonym">Nephila maculata</name>
    <dbReference type="NCBI Taxonomy" id="299642"/>
    <lineage>
        <taxon>Eukaryota</taxon>
        <taxon>Metazoa</taxon>
        <taxon>Ecdysozoa</taxon>
        <taxon>Arthropoda</taxon>
        <taxon>Chelicerata</taxon>
        <taxon>Arachnida</taxon>
        <taxon>Araneae</taxon>
        <taxon>Araneomorphae</taxon>
        <taxon>Entelegynae</taxon>
        <taxon>Araneoidea</taxon>
        <taxon>Nephilidae</taxon>
        <taxon>Nephila</taxon>
    </lineage>
</organism>
<comment type="caution">
    <text evidence="1">The sequence shown here is derived from an EMBL/GenBank/DDBJ whole genome shotgun (WGS) entry which is preliminary data.</text>
</comment>
<dbReference type="AlphaFoldDB" id="A0A8X6NZP8"/>
<accession>A0A8X6NZP8</accession>
<feature type="non-terminal residue" evidence="1">
    <location>
        <position position="70"/>
    </location>
</feature>
<name>A0A8X6NZP8_NEPPI</name>
<dbReference type="Proteomes" id="UP000887013">
    <property type="component" value="Unassembled WGS sequence"/>
</dbReference>
<protein>
    <submittedName>
        <fullName evidence="1">Uncharacterized protein</fullName>
    </submittedName>
</protein>
<evidence type="ECO:0000313" key="1">
    <source>
        <dbReference type="EMBL" id="GFT43148.1"/>
    </source>
</evidence>
<sequence>MQARQEACMQQRNFVSLRYGRSAFFAMRQRHGQLAGALSESARQAVRRFCAYAQHGGKWLKREEVAERLK</sequence>
<gene>
    <name evidence="1" type="ORF">NPIL_142291</name>
</gene>
<evidence type="ECO:0000313" key="2">
    <source>
        <dbReference type="Proteomes" id="UP000887013"/>
    </source>
</evidence>
<dbReference type="EMBL" id="BMAW01064064">
    <property type="protein sequence ID" value="GFT43148.1"/>
    <property type="molecule type" value="Genomic_DNA"/>
</dbReference>
<keyword evidence="2" id="KW-1185">Reference proteome</keyword>